<dbReference type="GeneID" id="9063634"/>
<dbReference type="Gene3D" id="1.10.340.70">
    <property type="match status" value="1"/>
</dbReference>
<protein>
    <recommendedName>
        <fullName evidence="1">Integrase zinc-binding domain-containing protein</fullName>
    </recommendedName>
</protein>
<feature type="non-terminal residue" evidence="2">
    <location>
        <position position="54"/>
    </location>
</feature>
<dbReference type="InterPro" id="IPR041588">
    <property type="entry name" value="Integrase_H2C2"/>
</dbReference>
<dbReference type="Proteomes" id="UP000007800">
    <property type="component" value="Unassembled WGS sequence"/>
</dbReference>
<name>C5KG43_PERM5</name>
<keyword evidence="3" id="KW-1185">Reference proteome</keyword>
<dbReference type="Pfam" id="PF17921">
    <property type="entry name" value="Integrase_H2C2"/>
    <property type="match status" value="1"/>
</dbReference>
<accession>C5KG43</accession>
<evidence type="ECO:0000313" key="3">
    <source>
        <dbReference type="Proteomes" id="UP000007800"/>
    </source>
</evidence>
<dbReference type="AlphaFoldDB" id="C5KG43"/>
<dbReference type="OrthoDB" id="1938712at2759"/>
<dbReference type="InParanoid" id="C5KG43"/>
<sequence length="54" mass="6464">SRLRTRALASCHWHHRPAAATLARVQEECWWPNLRRDVNDFCTQCLSCRRESLR</sequence>
<feature type="non-terminal residue" evidence="2">
    <location>
        <position position="1"/>
    </location>
</feature>
<feature type="domain" description="Integrase zinc-binding" evidence="1">
    <location>
        <begin position="2"/>
        <end position="50"/>
    </location>
</feature>
<reference evidence="2 3" key="1">
    <citation type="submission" date="2008-07" db="EMBL/GenBank/DDBJ databases">
        <authorList>
            <person name="El-Sayed N."/>
            <person name="Caler E."/>
            <person name="Inman J."/>
            <person name="Amedeo P."/>
            <person name="Hass B."/>
            <person name="Wortman J."/>
        </authorList>
    </citation>
    <scope>NUCLEOTIDE SEQUENCE [LARGE SCALE GENOMIC DNA]</scope>
    <source>
        <strain evidence="3">ATCC 50983 / TXsc</strain>
    </source>
</reference>
<evidence type="ECO:0000259" key="1">
    <source>
        <dbReference type="Pfam" id="PF17921"/>
    </source>
</evidence>
<organism evidence="3">
    <name type="scientific">Perkinsus marinus (strain ATCC 50983 / TXsc)</name>
    <dbReference type="NCBI Taxonomy" id="423536"/>
    <lineage>
        <taxon>Eukaryota</taxon>
        <taxon>Sar</taxon>
        <taxon>Alveolata</taxon>
        <taxon>Perkinsozoa</taxon>
        <taxon>Perkinsea</taxon>
        <taxon>Perkinsida</taxon>
        <taxon>Perkinsidae</taxon>
        <taxon>Perkinsus</taxon>
    </lineage>
</organism>
<evidence type="ECO:0000313" key="2">
    <source>
        <dbReference type="EMBL" id="EER16550.1"/>
    </source>
</evidence>
<dbReference type="EMBL" id="GG672915">
    <property type="protein sequence ID" value="EER16550.1"/>
    <property type="molecule type" value="Genomic_DNA"/>
</dbReference>
<proteinExistence type="predicted"/>
<gene>
    <name evidence="2" type="ORF">Pmar_PMAR022630</name>
</gene>
<dbReference type="RefSeq" id="XP_002784754.1">
    <property type="nucleotide sequence ID" value="XM_002784708.1"/>
</dbReference>